<evidence type="ECO:0000259" key="3">
    <source>
        <dbReference type="SMART" id="SM00822"/>
    </source>
</evidence>
<accession>A0A1G8Q3S0</accession>
<proteinExistence type="inferred from homology"/>
<dbReference type="OrthoDB" id="9803333at2"/>
<dbReference type="GO" id="GO:0016491">
    <property type="term" value="F:oxidoreductase activity"/>
    <property type="evidence" value="ECO:0007669"/>
    <property type="project" value="UniProtKB-KW"/>
</dbReference>
<dbReference type="NCBIfam" id="NF005559">
    <property type="entry name" value="PRK07231.1"/>
    <property type="match status" value="1"/>
</dbReference>
<dbReference type="SUPFAM" id="SSF51735">
    <property type="entry name" value="NAD(P)-binding Rossmann-fold domains"/>
    <property type="match status" value="1"/>
</dbReference>
<evidence type="ECO:0000313" key="5">
    <source>
        <dbReference type="Proteomes" id="UP000199050"/>
    </source>
</evidence>
<dbReference type="PRINTS" id="PR00080">
    <property type="entry name" value="SDRFAMILY"/>
</dbReference>
<name>A0A1G8Q3S0_9BACL</name>
<dbReference type="SMART" id="SM00822">
    <property type="entry name" value="PKS_KR"/>
    <property type="match status" value="1"/>
</dbReference>
<dbReference type="EMBL" id="FNDX01000010">
    <property type="protein sequence ID" value="SDI99363.1"/>
    <property type="molecule type" value="Genomic_DNA"/>
</dbReference>
<dbReference type="PRINTS" id="PR00081">
    <property type="entry name" value="GDHRDH"/>
</dbReference>
<dbReference type="PANTHER" id="PTHR43669:SF3">
    <property type="entry name" value="ALCOHOL DEHYDROGENASE, PUTATIVE (AFU_ORTHOLOGUE AFUA_3G03445)-RELATED"/>
    <property type="match status" value="1"/>
</dbReference>
<dbReference type="Gene3D" id="3.40.50.720">
    <property type="entry name" value="NAD(P)-binding Rossmann-like Domain"/>
    <property type="match status" value="1"/>
</dbReference>
<dbReference type="InterPro" id="IPR020904">
    <property type="entry name" value="Sc_DH/Rdtase_CS"/>
</dbReference>
<dbReference type="FunFam" id="3.40.50.720:FF:000084">
    <property type="entry name" value="Short-chain dehydrogenase reductase"/>
    <property type="match status" value="1"/>
</dbReference>
<comment type="similarity">
    <text evidence="1">Belongs to the short-chain dehydrogenases/reductases (SDR) family.</text>
</comment>
<dbReference type="RefSeq" id="WP_090714305.1">
    <property type="nucleotide sequence ID" value="NZ_CBCSKY010000008.1"/>
</dbReference>
<sequence length="258" mass="25950">MGKLDGKVALITGGNSGIGLAAARLFVSEGAKVVITGRNAATLEAAVRELGNESALAVQADAADPDSSAKAAAAAAERFGRLDIVYANAGISGSTPLGSTELSVFEEVLRVNVTGVFFTVQAALPYLQHGASVILTGSVLAGAGRPGGSAYAASKGAISSMTKVLAAELSPKGIRVNNVVPGATRTPIWGQYTPEGWAQLEAGMSRSIPLNRLGEPEEIAKVALFLASDDSSFIQGADISADGGAGAAPLGAPIYRQA</sequence>
<dbReference type="CDD" id="cd05233">
    <property type="entry name" value="SDR_c"/>
    <property type="match status" value="1"/>
</dbReference>
<evidence type="ECO:0000256" key="2">
    <source>
        <dbReference type="ARBA" id="ARBA00023002"/>
    </source>
</evidence>
<dbReference type="InterPro" id="IPR002347">
    <property type="entry name" value="SDR_fam"/>
</dbReference>
<feature type="domain" description="Ketoreductase" evidence="3">
    <location>
        <begin position="7"/>
        <end position="182"/>
    </location>
</feature>
<dbReference type="Pfam" id="PF13561">
    <property type="entry name" value="adh_short_C2"/>
    <property type="match status" value="1"/>
</dbReference>
<dbReference type="AlphaFoldDB" id="A0A1G8Q3S0"/>
<dbReference type="STRING" id="1174501.SAMN05216192_110153"/>
<dbReference type="InterPro" id="IPR057326">
    <property type="entry name" value="KR_dom"/>
</dbReference>
<keyword evidence="2" id="KW-0560">Oxidoreductase</keyword>
<protein>
    <submittedName>
        <fullName evidence="4">NAD(P)-dependent dehydrogenase, short-chain alcohol dehydrogenase family</fullName>
    </submittedName>
</protein>
<organism evidence="4 5">
    <name type="scientific">Paenibacillus typhae</name>
    <dbReference type="NCBI Taxonomy" id="1174501"/>
    <lineage>
        <taxon>Bacteria</taxon>
        <taxon>Bacillati</taxon>
        <taxon>Bacillota</taxon>
        <taxon>Bacilli</taxon>
        <taxon>Bacillales</taxon>
        <taxon>Paenibacillaceae</taxon>
        <taxon>Paenibacillus</taxon>
    </lineage>
</organism>
<gene>
    <name evidence="4" type="ORF">SAMN05216192_110153</name>
</gene>
<evidence type="ECO:0000313" key="4">
    <source>
        <dbReference type="EMBL" id="SDI99363.1"/>
    </source>
</evidence>
<keyword evidence="5" id="KW-1185">Reference proteome</keyword>
<dbReference type="PROSITE" id="PS00061">
    <property type="entry name" value="ADH_SHORT"/>
    <property type="match status" value="1"/>
</dbReference>
<evidence type="ECO:0000256" key="1">
    <source>
        <dbReference type="ARBA" id="ARBA00006484"/>
    </source>
</evidence>
<dbReference type="Proteomes" id="UP000199050">
    <property type="component" value="Unassembled WGS sequence"/>
</dbReference>
<dbReference type="PANTHER" id="PTHR43669">
    <property type="entry name" value="5-KETO-D-GLUCONATE 5-REDUCTASE"/>
    <property type="match status" value="1"/>
</dbReference>
<reference evidence="5" key="1">
    <citation type="submission" date="2016-10" db="EMBL/GenBank/DDBJ databases">
        <authorList>
            <person name="Varghese N."/>
            <person name="Submissions S."/>
        </authorList>
    </citation>
    <scope>NUCLEOTIDE SEQUENCE [LARGE SCALE GENOMIC DNA]</scope>
    <source>
        <strain evidence="5">CGMCC 1.11012</strain>
    </source>
</reference>
<dbReference type="GO" id="GO:0008206">
    <property type="term" value="P:bile acid metabolic process"/>
    <property type="evidence" value="ECO:0007669"/>
    <property type="project" value="UniProtKB-ARBA"/>
</dbReference>
<dbReference type="InterPro" id="IPR036291">
    <property type="entry name" value="NAD(P)-bd_dom_sf"/>
</dbReference>